<dbReference type="Proteomes" id="UP000270185">
    <property type="component" value="Chromosome"/>
</dbReference>
<dbReference type="SUPFAM" id="SSF52833">
    <property type="entry name" value="Thioredoxin-like"/>
    <property type="match status" value="1"/>
</dbReference>
<dbReference type="Pfam" id="PF00578">
    <property type="entry name" value="AhpC-TSA"/>
    <property type="match status" value="1"/>
</dbReference>
<keyword evidence="7" id="KW-1185">Reference proteome</keyword>
<dbReference type="PROSITE" id="PS51352">
    <property type="entry name" value="THIOREDOXIN_2"/>
    <property type="match status" value="1"/>
</dbReference>
<name>A0A3G8XKT1_9FLAO</name>
<dbReference type="RefSeq" id="WP_125025761.1">
    <property type="nucleotide sequence ID" value="NZ_CP034159.1"/>
</dbReference>
<evidence type="ECO:0000313" key="7">
    <source>
        <dbReference type="Proteomes" id="UP000270185"/>
    </source>
</evidence>
<dbReference type="Gene3D" id="3.40.30.10">
    <property type="entry name" value="Glutaredoxin"/>
    <property type="match status" value="1"/>
</dbReference>
<dbReference type="InterPro" id="IPR013766">
    <property type="entry name" value="Thioredoxin_domain"/>
</dbReference>
<feature type="domain" description="Thioredoxin" evidence="5">
    <location>
        <begin position="29"/>
        <end position="170"/>
    </location>
</feature>
<evidence type="ECO:0000256" key="3">
    <source>
        <dbReference type="ARBA" id="ARBA00023157"/>
    </source>
</evidence>
<keyword evidence="4" id="KW-0676">Redox-active center</keyword>
<dbReference type="CDD" id="cd02966">
    <property type="entry name" value="TlpA_like_family"/>
    <property type="match status" value="1"/>
</dbReference>
<evidence type="ECO:0000256" key="1">
    <source>
        <dbReference type="ARBA" id="ARBA00004196"/>
    </source>
</evidence>
<reference evidence="7" key="1">
    <citation type="submission" date="2018-11" db="EMBL/GenBank/DDBJ databases">
        <title>Proposal to divide the Flavobacteriaceae and reorganize its genera based on Amino Acid Identity values calculated from whole genome sequences.</title>
        <authorList>
            <person name="Nicholson A.C."/>
            <person name="Gulvik C.A."/>
            <person name="Whitney A.M."/>
            <person name="Humrighouse B.W."/>
            <person name="Bell M."/>
            <person name="Holmes B."/>
            <person name="Steigerwalt A.G."/>
            <person name="Villarma A."/>
            <person name="Sheth M."/>
            <person name="Batra D."/>
            <person name="Pryor J."/>
            <person name="Bernardet J.-F."/>
            <person name="Hugo C."/>
            <person name="Kampfer P."/>
            <person name="Newman J.D."/>
            <person name="McQuiston J.R."/>
        </authorList>
    </citation>
    <scope>NUCLEOTIDE SEQUENCE [LARGE SCALE GENOMIC DNA]</scope>
    <source>
        <strain evidence="7">G0081</strain>
    </source>
</reference>
<dbReference type="GO" id="GO:0030313">
    <property type="term" value="C:cell envelope"/>
    <property type="evidence" value="ECO:0007669"/>
    <property type="project" value="UniProtKB-SubCell"/>
</dbReference>
<comment type="subcellular location">
    <subcellularLocation>
        <location evidence="1">Cell envelope</location>
    </subcellularLocation>
</comment>
<gene>
    <name evidence="6" type="ORF">EIB73_13505</name>
</gene>
<evidence type="ECO:0000313" key="6">
    <source>
        <dbReference type="EMBL" id="AZI34125.1"/>
    </source>
</evidence>
<sequence>MKNKFCREILSLPMMTLLFLQMPAQQKALKIGDQIPEKVWSTPLEVVNSPQKTIDLSADKDKLILLDFWATWCSGCLLNFPKMDALQKQFGDQLKIVPVTKENRSTLEKFFASKNGQRYNTNFSVAGDTLFHDFFPHQGVPYIIWIKDGKILNTTDAEQVTEKAIHAILDNQQSALQTVIQLERDRPLFLSDAFDREQGLVMQHYSFLAKGRIRSSTFGTWFHRSGDTVYGRKFTNLSLLEIFKAIAVEIFNQQEDPFNDKKIIVEAKNTALLNYIENKEGKREDHNRYNYDYVVPLTQADSLYSLMLRNLNQFIDYTATIEKKRVKCLVLKTTSSKDQLTTKGGDQNYVLTEKQTLLKNTPMFTFVSGLSGLPFITLPVVDETGYHGNIDLKMQATPNIAALKKELARYDMVLEETERSINMLIIRDKLPSHSN</sequence>
<keyword evidence="2" id="KW-0201">Cytochrome c-type biogenesis</keyword>
<organism evidence="6 7">
    <name type="scientific">Kaistella carnis</name>
    <dbReference type="NCBI Taxonomy" id="1241979"/>
    <lineage>
        <taxon>Bacteria</taxon>
        <taxon>Pseudomonadati</taxon>
        <taxon>Bacteroidota</taxon>
        <taxon>Flavobacteriia</taxon>
        <taxon>Flavobacteriales</taxon>
        <taxon>Weeksellaceae</taxon>
        <taxon>Chryseobacterium group</taxon>
        <taxon>Kaistella</taxon>
    </lineage>
</organism>
<dbReference type="GO" id="GO:0017004">
    <property type="term" value="P:cytochrome complex assembly"/>
    <property type="evidence" value="ECO:0007669"/>
    <property type="project" value="UniProtKB-KW"/>
</dbReference>
<evidence type="ECO:0000256" key="2">
    <source>
        <dbReference type="ARBA" id="ARBA00022748"/>
    </source>
</evidence>
<accession>A0A3G8XKT1</accession>
<dbReference type="OrthoDB" id="1118217at2"/>
<dbReference type="EMBL" id="CP034159">
    <property type="protein sequence ID" value="AZI34125.1"/>
    <property type="molecule type" value="Genomic_DNA"/>
</dbReference>
<evidence type="ECO:0000259" key="5">
    <source>
        <dbReference type="PROSITE" id="PS51352"/>
    </source>
</evidence>
<dbReference type="PANTHER" id="PTHR42852:SF6">
    <property type="entry name" value="THIOL:DISULFIDE INTERCHANGE PROTEIN DSBE"/>
    <property type="match status" value="1"/>
</dbReference>
<evidence type="ECO:0000256" key="4">
    <source>
        <dbReference type="ARBA" id="ARBA00023284"/>
    </source>
</evidence>
<dbReference type="GO" id="GO:0016491">
    <property type="term" value="F:oxidoreductase activity"/>
    <property type="evidence" value="ECO:0007669"/>
    <property type="project" value="InterPro"/>
</dbReference>
<dbReference type="InterPro" id="IPR000866">
    <property type="entry name" value="AhpC/TSA"/>
</dbReference>
<dbReference type="InterPro" id="IPR050553">
    <property type="entry name" value="Thioredoxin_ResA/DsbE_sf"/>
</dbReference>
<dbReference type="AlphaFoldDB" id="A0A3G8XKT1"/>
<proteinExistence type="predicted"/>
<dbReference type="PANTHER" id="PTHR42852">
    <property type="entry name" value="THIOL:DISULFIDE INTERCHANGE PROTEIN DSBE"/>
    <property type="match status" value="1"/>
</dbReference>
<dbReference type="InterPro" id="IPR036249">
    <property type="entry name" value="Thioredoxin-like_sf"/>
</dbReference>
<protein>
    <submittedName>
        <fullName evidence="6">DUF3738 domain-containing protein</fullName>
    </submittedName>
</protein>
<dbReference type="KEGG" id="ccas:EIB73_13505"/>
<dbReference type="GO" id="GO:0016209">
    <property type="term" value="F:antioxidant activity"/>
    <property type="evidence" value="ECO:0007669"/>
    <property type="project" value="InterPro"/>
</dbReference>
<keyword evidence="3" id="KW-1015">Disulfide bond</keyword>